<feature type="transmembrane region" description="Helical" evidence="14">
    <location>
        <begin position="498"/>
        <end position="523"/>
    </location>
</feature>
<evidence type="ECO:0000256" key="14">
    <source>
        <dbReference type="HAMAP-Rule" id="MF_01810"/>
    </source>
</evidence>
<dbReference type="GO" id="GO:0015031">
    <property type="term" value="P:protein transport"/>
    <property type="evidence" value="ECO:0007669"/>
    <property type="project" value="UniProtKB-KW"/>
</dbReference>
<evidence type="ECO:0000256" key="8">
    <source>
        <dbReference type="ARBA" id="ARBA00022927"/>
    </source>
</evidence>
<evidence type="ECO:0000256" key="12">
    <source>
        <dbReference type="ARBA" id="ARBA00033245"/>
    </source>
</evidence>
<evidence type="ECO:0000256" key="5">
    <source>
        <dbReference type="ARBA" id="ARBA00022475"/>
    </source>
</evidence>
<comment type="subcellular location">
    <subcellularLocation>
        <location evidence="1">Cell inner membrane</location>
        <topology evidence="1">Multi-pass membrane protein</topology>
    </subcellularLocation>
    <subcellularLocation>
        <location evidence="14">Cell membrane</location>
        <topology evidence="14">Multi-pass membrane protein</topology>
    </subcellularLocation>
</comment>
<feature type="transmembrane region" description="Helical" evidence="14">
    <location>
        <begin position="421"/>
        <end position="444"/>
    </location>
</feature>
<dbReference type="PANTHER" id="PTHR12428:SF65">
    <property type="entry name" value="CYTOCHROME C OXIDASE ASSEMBLY PROTEIN COX18, MITOCHONDRIAL"/>
    <property type="match status" value="1"/>
</dbReference>
<dbReference type="InterPro" id="IPR038221">
    <property type="entry name" value="YidC_periplasmic_sf"/>
</dbReference>
<dbReference type="NCBIfam" id="TIGR03592">
    <property type="entry name" value="yidC_oxa1_cterm"/>
    <property type="match status" value="1"/>
</dbReference>
<dbReference type="InterPro" id="IPR047196">
    <property type="entry name" value="YidC_ALB_C"/>
</dbReference>
<dbReference type="HAMAP" id="MF_01810">
    <property type="entry name" value="YidC_type1"/>
    <property type="match status" value="1"/>
</dbReference>
<protein>
    <recommendedName>
        <fullName evidence="3 14">Membrane protein insertase YidC</fullName>
    </recommendedName>
    <alternativeName>
        <fullName evidence="13 14">Foldase YidC</fullName>
    </alternativeName>
    <alternativeName>
        <fullName evidence="12 14">Membrane integrase YidC</fullName>
    </alternativeName>
    <alternativeName>
        <fullName evidence="14">Membrane protein YidC</fullName>
    </alternativeName>
</protein>
<dbReference type="GO" id="GO:0032977">
    <property type="term" value="F:membrane insertase activity"/>
    <property type="evidence" value="ECO:0007669"/>
    <property type="project" value="InterPro"/>
</dbReference>
<name>A0A4R3NKK3_9GAMM</name>
<evidence type="ECO:0000256" key="11">
    <source>
        <dbReference type="ARBA" id="ARBA00023186"/>
    </source>
</evidence>
<dbReference type="PANTHER" id="PTHR12428">
    <property type="entry name" value="OXA1"/>
    <property type="match status" value="1"/>
</dbReference>
<evidence type="ECO:0000256" key="1">
    <source>
        <dbReference type="ARBA" id="ARBA00004429"/>
    </source>
</evidence>
<evidence type="ECO:0000313" key="18">
    <source>
        <dbReference type="Proteomes" id="UP000295055"/>
    </source>
</evidence>
<evidence type="ECO:0000259" key="15">
    <source>
        <dbReference type="Pfam" id="PF02096"/>
    </source>
</evidence>
<keyword evidence="9 14" id="KW-1133">Transmembrane helix</keyword>
<dbReference type="GO" id="GO:0005886">
    <property type="term" value="C:plasma membrane"/>
    <property type="evidence" value="ECO:0007669"/>
    <property type="project" value="UniProtKB-SubCell"/>
</dbReference>
<evidence type="ECO:0000313" key="17">
    <source>
        <dbReference type="EMBL" id="TCT30304.1"/>
    </source>
</evidence>
<dbReference type="InterPro" id="IPR028053">
    <property type="entry name" value="Membr_insert_YidC_N"/>
</dbReference>
<dbReference type="GO" id="GO:0051205">
    <property type="term" value="P:protein insertion into membrane"/>
    <property type="evidence" value="ECO:0007669"/>
    <property type="project" value="TreeGrafter"/>
</dbReference>
<feature type="domain" description="Membrane insertase YidC N-terminal" evidence="16">
    <location>
        <begin position="64"/>
        <end position="347"/>
    </location>
</feature>
<keyword evidence="8 14" id="KW-0653">Protein transport</keyword>
<dbReference type="InterPro" id="IPR019998">
    <property type="entry name" value="Membr_insert_YidC"/>
</dbReference>
<dbReference type="Gene3D" id="2.70.98.90">
    <property type="match status" value="1"/>
</dbReference>
<comment type="caution">
    <text evidence="14">Lacks conserved residue(s) required for the propagation of feature annotation.</text>
</comment>
<comment type="subunit">
    <text evidence="14">Interacts with the Sec translocase complex via SecD. Specifically interacts with transmembrane segments of nascent integral membrane proteins during membrane integration.</text>
</comment>
<keyword evidence="6" id="KW-0997">Cell inner membrane</keyword>
<evidence type="ECO:0000256" key="13">
    <source>
        <dbReference type="ARBA" id="ARBA00033342"/>
    </source>
</evidence>
<feature type="domain" description="Membrane insertase YidC/Oxa/ALB C-terminal" evidence="15">
    <location>
        <begin position="358"/>
        <end position="537"/>
    </location>
</feature>
<proteinExistence type="inferred from homology"/>
<evidence type="ECO:0000256" key="10">
    <source>
        <dbReference type="ARBA" id="ARBA00023136"/>
    </source>
</evidence>
<evidence type="ECO:0000256" key="3">
    <source>
        <dbReference type="ARBA" id="ARBA00015325"/>
    </source>
</evidence>
<keyword evidence="5 14" id="KW-1003">Cell membrane</keyword>
<dbReference type="AlphaFoldDB" id="A0A4R3NKK3"/>
<keyword evidence="10 14" id="KW-0472">Membrane</keyword>
<evidence type="ECO:0000256" key="7">
    <source>
        <dbReference type="ARBA" id="ARBA00022692"/>
    </source>
</evidence>
<keyword evidence="7 14" id="KW-0812">Transmembrane</keyword>
<keyword evidence="4 14" id="KW-0813">Transport</keyword>
<evidence type="ECO:0000259" key="16">
    <source>
        <dbReference type="Pfam" id="PF14849"/>
    </source>
</evidence>
<feature type="transmembrane region" description="Helical" evidence="14">
    <location>
        <begin position="350"/>
        <end position="369"/>
    </location>
</feature>
<dbReference type="PRINTS" id="PR00701">
    <property type="entry name" value="60KDINNERMP"/>
</dbReference>
<dbReference type="NCBIfam" id="TIGR03593">
    <property type="entry name" value="yidC_nterm"/>
    <property type="match status" value="1"/>
</dbReference>
<dbReference type="EMBL" id="SMAS01000009">
    <property type="protein sequence ID" value="TCT30304.1"/>
    <property type="molecule type" value="Genomic_DNA"/>
</dbReference>
<evidence type="ECO:0000256" key="6">
    <source>
        <dbReference type="ARBA" id="ARBA00022519"/>
    </source>
</evidence>
<dbReference type="FunFam" id="2.70.98.90:FF:000001">
    <property type="entry name" value="Membrane protein insertase YidC"/>
    <property type="match status" value="1"/>
</dbReference>
<dbReference type="Pfam" id="PF14849">
    <property type="entry name" value="YidC_periplas"/>
    <property type="match status" value="1"/>
</dbReference>
<dbReference type="InterPro" id="IPR028055">
    <property type="entry name" value="YidC/Oxa/ALB_C"/>
</dbReference>
<evidence type="ECO:0000256" key="2">
    <source>
        <dbReference type="ARBA" id="ARBA00010527"/>
    </source>
</evidence>
<dbReference type="NCBIfam" id="NF002352">
    <property type="entry name" value="PRK01318.1-3"/>
    <property type="match status" value="1"/>
</dbReference>
<dbReference type="NCBIfam" id="NF002351">
    <property type="entry name" value="PRK01318.1-1"/>
    <property type="match status" value="1"/>
</dbReference>
<reference evidence="17 18" key="1">
    <citation type="submission" date="2019-03" db="EMBL/GenBank/DDBJ databases">
        <title>Genomic analyses of the natural microbiome of Caenorhabditis elegans.</title>
        <authorList>
            <person name="Samuel B."/>
        </authorList>
    </citation>
    <scope>NUCLEOTIDE SEQUENCE [LARGE SCALE GENOMIC DNA]</scope>
    <source>
        <strain evidence="17 18">JUb102</strain>
    </source>
</reference>
<dbReference type="Proteomes" id="UP000295055">
    <property type="component" value="Unassembled WGS sequence"/>
</dbReference>
<dbReference type="CDD" id="cd19961">
    <property type="entry name" value="EcYidC-like_peri"/>
    <property type="match status" value="1"/>
</dbReference>
<comment type="function">
    <text evidence="14">Required for the insertion and/or proper folding and/or complex formation of integral membrane proteins into the membrane. Involved in integration of membrane proteins that insert both dependently and independently of the Sec translocase complex, as well as at least some lipoproteins. Aids folding of multispanning membrane proteins.</text>
</comment>
<dbReference type="NCBIfam" id="NF002353">
    <property type="entry name" value="PRK01318.1-4"/>
    <property type="match status" value="1"/>
</dbReference>
<sequence length="553" mass="62202">MDSQRNLLLIALLFVSFLVWQAWESDKVAQETKAVQVSQQKTDMPSSASNDGQAVTGSEQGKLIAVKTDVLDIRINTRGGDIDEADLLAYPATLNSPNPFRLLETTPGFVYQAQSGLIGPHGPDNPANNNGQRPLYTSDAASFELKDGQDELRIPMSFTDNNGVVYQKTYILKRGKYTVDVEYNIQNPTAQPLTLAFFGQLKQTIALPEQRDTGSSNFALHTYRGAAYSSDENNYKKYSFSDIEDKNLSLTTKGGWVAMLQQYFATAWIPASSEQSTFYTIDLDKKSAIVGYKSEPLTIASNGAATYSSTLWIGPEIQSEMAEVAPHLDLTVDYGWLWFISQPLFKLLKFIHGFVGNWGIAIIVITFIVRGIMYPLTKAQYTSMAKMRLLQPKLAAMRERIGDDKQRMSQEMMALYKSEKVNPLGGCLPLLIQMPIFLALYYMLMGSVELRHAPFFGWIQDLSAQDPYYILPVLMGVTMFVIQKMSPTTVTDPMQQKIMTYMPVVFTVFFLWFPSGLVLYYIVSNLVTIIQQQVIYRGLEKRGLHSRDKKAKK</sequence>
<dbReference type="RefSeq" id="WP_036950675.1">
    <property type="nucleotide sequence ID" value="NZ_CABKTH010000018.1"/>
</dbReference>
<dbReference type="InterPro" id="IPR001708">
    <property type="entry name" value="YidC/ALB3/OXA1/COX18"/>
</dbReference>
<keyword evidence="11 14" id="KW-0143">Chaperone</keyword>
<dbReference type="OrthoDB" id="9780552at2"/>
<evidence type="ECO:0000256" key="4">
    <source>
        <dbReference type="ARBA" id="ARBA00022448"/>
    </source>
</evidence>
<dbReference type="Pfam" id="PF02096">
    <property type="entry name" value="60KD_IMP"/>
    <property type="match status" value="1"/>
</dbReference>
<dbReference type="CDD" id="cd20070">
    <property type="entry name" value="5TM_YidC_Alb3"/>
    <property type="match status" value="1"/>
</dbReference>
<evidence type="ECO:0000256" key="9">
    <source>
        <dbReference type="ARBA" id="ARBA00022989"/>
    </source>
</evidence>
<gene>
    <name evidence="14" type="primary">yidC</name>
    <name evidence="17" type="ORF">EC835_10956</name>
</gene>
<dbReference type="PRINTS" id="PR01900">
    <property type="entry name" value="YIDCPROTEIN"/>
</dbReference>
<organism evidence="17 18">
    <name type="scientific">Providencia alcalifaciens</name>
    <dbReference type="NCBI Taxonomy" id="126385"/>
    <lineage>
        <taxon>Bacteria</taxon>
        <taxon>Pseudomonadati</taxon>
        <taxon>Pseudomonadota</taxon>
        <taxon>Gammaproteobacteria</taxon>
        <taxon>Enterobacterales</taxon>
        <taxon>Morganellaceae</taxon>
        <taxon>Providencia</taxon>
    </lineage>
</organism>
<accession>A0A4R3NKK3</accession>
<comment type="similarity">
    <text evidence="2 14">Belongs to the OXA1/ALB3/YidC family. Type 1 subfamily.</text>
</comment>
<comment type="caution">
    <text evidence="17">The sequence shown here is derived from an EMBL/GenBank/DDBJ whole genome shotgun (WGS) entry which is preliminary data.</text>
</comment>